<name>A0A0G0BUP2_9BACT</name>
<accession>A0A0G0BUP2</accession>
<evidence type="ECO:0000313" key="1">
    <source>
        <dbReference type="EMBL" id="KKP73048.1"/>
    </source>
</evidence>
<dbReference type="AlphaFoldDB" id="A0A0G0BUP2"/>
<sequence>MYQETTREELSGSEMVPEKFNVEFKEKEVTLEAGEVIETVGEIF</sequence>
<protein>
    <submittedName>
        <fullName evidence="1">Uncharacterized protein</fullName>
    </submittedName>
</protein>
<proteinExistence type="predicted"/>
<dbReference type="Proteomes" id="UP000034923">
    <property type="component" value="Unassembled WGS sequence"/>
</dbReference>
<dbReference type="EMBL" id="LBQE01000001">
    <property type="protein sequence ID" value="KKP73048.1"/>
    <property type="molecule type" value="Genomic_DNA"/>
</dbReference>
<reference evidence="1" key="1">
    <citation type="journal article" date="2015" name="Nature">
        <title>rRNA introns, odd ribosomes, and small enigmatic genomes across a large radiation of phyla.</title>
        <authorList>
            <person name="Brown C.T."/>
            <person name="Hug L.A."/>
            <person name="Thomas B.C."/>
            <person name="Sharon I."/>
            <person name="Castelle C.J."/>
            <person name="Singh A."/>
            <person name="Wilkins M.J."/>
            <person name="Williams K.H."/>
            <person name="Banfield J.F."/>
        </authorList>
    </citation>
    <scope>NUCLEOTIDE SEQUENCE [LARGE SCALE GENOMIC DNA]</scope>
</reference>
<organism evidence="1">
    <name type="scientific">Candidatus Nomurabacteria bacterium GW2011_GWB1_35_20</name>
    <dbReference type="NCBI Taxonomy" id="1618740"/>
    <lineage>
        <taxon>Bacteria</taxon>
        <taxon>Candidatus Nomuraibacteriota</taxon>
    </lineage>
</organism>
<gene>
    <name evidence="1" type="ORF">UR70_C0001G0036</name>
</gene>
<comment type="caution">
    <text evidence="1">The sequence shown here is derived from an EMBL/GenBank/DDBJ whole genome shotgun (WGS) entry which is preliminary data.</text>
</comment>